<dbReference type="AlphaFoldDB" id="A0A2A5S0X0"/>
<dbReference type="Proteomes" id="UP000218282">
    <property type="component" value="Unassembled WGS sequence"/>
</dbReference>
<evidence type="ECO:0000313" key="2">
    <source>
        <dbReference type="Proteomes" id="UP000218282"/>
    </source>
</evidence>
<name>A0A2A5S0X0_9LACT</name>
<sequence>MDKMNVIPDVPTKETFSIESTQIIEVLFETYEMVRVA</sequence>
<gene>
    <name evidence="1" type="ORF">RU86_GL002202</name>
</gene>
<evidence type="ECO:0000313" key="1">
    <source>
        <dbReference type="EMBL" id="PCS07090.1"/>
    </source>
</evidence>
<organism evidence="1 2">
    <name type="scientific">Pseudolactococcus piscium</name>
    <dbReference type="NCBI Taxonomy" id="1364"/>
    <lineage>
        <taxon>Bacteria</taxon>
        <taxon>Bacillati</taxon>
        <taxon>Bacillota</taxon>
        <taxon>Bacilli</taxon>
        <taxon>Lactobacillales</taxon>
        <taxon>Streptococcaceae</taxon>
        <taxon>Pseudolactococcus</taxon>
    </lineage>
</organism>
<dbReference type="EMBL" id="JXJW01000008">
    <property type="protein sequence ID" value="PCS07090.1"/>
    <property type="molecule type" value="Genomic_DNA"/>
</dbReference>
<accession>A0A2A5S0X0</accession>
<reference evidence="1 2" key="1">
    <citation type="submission" date="2014-12" db="EMBL/GenBank/DDBJ databases">
        <title>Draft genome sequences of 10 type strains of Lactococcus.</title>
        <authorList>
            <person name="Sun Z."/>
            <person name="Zhong Z."/>
            <person name="Liu W."/>
            <person name="Zhang W."/>
            <person name="Zhang H."/>
        </authorList>
    </citation>
    <scope>NUCLEOTIDE SEQUENCE [LARGE SCALE GENOMIC DNA]</scope>
    <source>
        <strain evidence="1 2">DSM 6634</strain>
    </source>
</reference>
<protein>
    <submittedName>
        <fullName evidence="1">Uncharacterized protein</fullName>
    </submittedName>
</protein>
<comment type="caution">
    <text evidence="1">The sequence shown here is derived from an EMBL/GenBank/DDBJ whole genome shotgun (WGS) entry which is preliminary data.</text>
</comment>
<proteinExistence type="predicted"/>
<keyword evidence="2" id="KW-1185">Reference proteome</keyword>